<protein>
    <submittedName>
        <fullName evidence="2">Retrovirus-related Pol polyprotein from transposon TNT 1-94</fullName>
    </submittedName>
</protein>
<dbReference type="PANTHER" id="PTHR11439:SF440">
    <property type="entry name" value="INTEGRASE CATALYTIC DOMAIN-CONTAINING PROTEIN"/>
    <property type="match status" value="1"/>
</dbReference>
<dbReference type="PANTHER" id="PTHR11439">
    <property type="entry name" value="GAG-POL-RELATED RETROTRANSPOSON"/>
    <property type="match status" value="1"/>
</dbReference>
<name>A0A438FFK4_VITVI</name>
<dbReference type="CDD" id="cd09272">
    <property type="entry name" value="RNase_HI_RT_Ty1"/>
    <property type="match status" value="1"/>
</dbReference>
<dbReference type="Proteomes" id="UP000288805">
    <property type="component" value="Unassembled WGS sequence"/>
</dbReference>
<sequence length="317" mass="35198">MDVKTAFLNGDLNEEVYMEQPEGFVLLGNENKVFSKLSRFTSNPSVEHWKAIGRVLGWVFTLGGGAVSWGSKKQTCISHSTMEAEFIALAATGKEAEWLRDLMMDILFTANNVSTVSIHCDSQATLARAYSGVYNGKSRHISIRHEYVRQLIQNGIISISFVRSSGNLANPFTKTSYKRFRVVPPLMRVGVSFKKVHEWIEHMAIKVLSKKIMGTRVLLGAGNQRLLKLVSGISGIALESLPETLKLNLNRLRAVQAQIQKILVISTSILVCRQILMSEVALANLVEIENMVVRCGEEASELLAHSKEAQCLNHSVK</sequence>
<dbReference type="Pfam" id="PF05794">
    <property type="entry name" value="Tcp11"/>
    <property type="match status" value="1"/>
</dbReference>
<proteinExistence type="inferred from homology"/>
<evidence type="ECO:0000256" key="1">
    <source>
        <dbReference type="ARBA" id="ARBA00010954"/>
    </source>
</evidence>
<accession>A0A438FFK4</accession>
<reference evidence="2 3" key="1">
    <citation type="journal article" date="2018" name="PLoS Genet.">
        <title>Population sequencing reveals clonal diversity and ancestral inbreeding in the grapevine cultivar Chardonnay.</title>
        <authorList>
            <person name="Roach M.J."/>
            <person name="Johnson D.L."/>
            <person name="Bohlmann J."/>
            <person name="van Vuuren H.J."/>
            <person name="Jones S.J."/>
            <person name="Pretorius I.S."/>
            <person name="Schmidt S.A."/>
            <person name="Borneman A.R."/>
        </authorList>
    </citation>
    <scope>NUCLEOTIDE SEQUENCE [LARGE SCALE GENOMIC DNA]</scope>
    <source>
        <strain evidence="3">cv. Chardonnay</strain>
        <tissue evidence="2">Leaf</tissue>
    </source>
</reference>
<comment type="caution">
    <text evidence="2">The sequence shown here is derived from an EMBL/GenBank/DDBJ whole genome shotgun (WGS) entry which is preliminary data.</text>
</comment>
<dbReference type="InterPro" id="IPR008862">
    <property type="entry name" value="Tcp11"/>
</dbReference>
<comment type="similarity">
    <text evidence="1">Belongs to the TCP11 family.</text>
</comment>
<dbReference type="AlphaFoldDB" id="A0A438FFK4"/>
<organism evidence="2 3">
    <name type="scientific">Vitis vinifera</name>
    <name type="common">Grape</name>
    <dbReference type="NCBI Taxonomy" id="29760"/>
    <lineage>
        <taxon>Eukaryota</taxon>
        <taxon>Viridiplantae</taxon>
        <taxon>Streptophyta</taxon>
        <taxon>Embryophyta</taxon>
        <taxon>Tracheophyta</taxon>
        <taxon>Spermatophyta</taxon>
        <taxon>Magnoliopsida</taxon>
        <taxon>eudicotyledons</taxon>
        <taxon>Gunneridae</taxon>
        <taxon>Pentapetalae</taxon>
        <taxon>rosids</taxon>
        <taxon>Vitales</taxon>
        <taxon>Vitaceae</taxon>
        <taxon>Viteae</taxon>
        <taxon>Vitis</taxon>
    </lineage>
</organism>
<dbReference type="EMBL" id="QGNW01000928">
    <property type="protein sequence ID" value="RVW58748.1"/>
    <property type="molecule type" value="Genomic_DNA"/>
</dbReference>
<evidence type="ECO:0000313" key="2">
    <source>
        <dbReference type="EMBL" id="RVW58748.1"/>
    </source>
</evidence>
<evidence type="ECO:0000313" key="3">
    <source>
        <dbReference type="Proteomes" id="UP000288805"/>
    </source>
</evidence>
<gene>
    <name evidence="2" type="primary">POLX_212</name>
    <name evidence="2" type="ORF">CK203_116854</name>
</gene>